<gene>
    <name evidence="2" type="ORF">MICPUCDRAFT_51119</name>
</gene>
<dbReference type="eggNOG" id="KOG4654">
    <property type="taxonomic scope" value="Eukaryota"/>
</dbReference>
<name>C1N0R1_MICPC</name>
<dbReference type="PANTHER" id="PTHR13608:SF3">
    <property type="entry name" value="ARMADILLO-LIKE HELICAL DOMAIN-CONTAINING PROTEIN 3"/>
    <property type="match status" value="1"/>
</dbReference>
<organism evidence="3">
    <name type="scientific">Micromonas pusilla (strain CCMP1545)</name>
    <name type="common">Picoplanktonic green alga</name>
    <dbReference type="NCBI Taxonomy" id="564608"/>
    <lineage>
        <taxon>Eukaryota</taxon>
        <taxon>Viridiplantae</taxon>
        <taxon>Chlorophyta</taxon>
        <taxon>Mamiellophyceae</taxon>
        <taxon>Mamiellales</taxon>
        <taxon>Mamiellaceae</taxon>
        <taxon>Micromonas</taxon>
    </lineage>
</organism>
<protein>
    <submittedName>
        <fullName evidence="2">Predicted protein</fullName>
    </submittedName>
</protein>
<evidence type="ECO:0000313" key="2">
    <source>
        <dbReference type="EMBL" id="EEH54064.1"/>
    </source>
</evidence>
<keyword evidence="3" id="KW-1185">Reference proteome</keyword>
<proteinExistence type="predicted"/>
<sequence length="951" mass="98083">MAPRFVFPVPIIRGWTSGSDPKRGGGGGGASFNGKKASLRPKFVATYEYLLRGTETEGSPAPRRAEPRFWDDLFLLDVNHQFLADALRKLSERELLERAPAVTEICARCLDFARLEPPSSSSSSGSNTNETIVRSGPDLLRSSRALETLVVILTVVSRRKFAERGLGVIDVCAGGEKGADAFFARLIAGCASLAANHLQPCALRRLALRALLAVCTAKDNVSGNALCGYFMVNDAYEPLMKILIASVDVPGGGSDSARTPAATALRNGASGFGKDSLGETTSIDVMLGGDGGDGGVTNTAADTAAKEKEATGAASLGTTRERERLREEAAYLFAALLSWRESANAYAKALERADGVELSVILRVACALLASPPTAAAADASDPNQTTVASTLAGAGASIGSVVENVSSAVFGAAAPPAPDDPIDSLMTWLGYDPSSDDDAAAAAGGDARRWEISPPPCAGLLLLHGLVSHSGLLHLPSAWLRITPKPNEMLHGVPISQRWHEALGRVLCYSRRLCAFSPPPAGTVAPPPPPATVAAASSDDATATSSSSWFNWITDYGGAAGGDGKGFAAKAKRVQNQSLASHAASPRKTWVGAGSTKGGGAWVVQDDDATDARLEFASAQANLSLSLLRTLMDDQSAAEFLHGTDISRLAVDAASSSSGAASSSTATASRPIAAAILELLSGVLYRGAPGKRNAVATVAVESHAVYVIHRVLQTQIAKGGRGLPFRWSLLWDGLLAVLRRCAKDVSGAAGDALGSPGVCVLVSQTMNAISFILVNRGALLSRAEDIAPLILAFVLEEQETFAPIAHGAAMHGYLVQQSGGGGGGGGGGRGSAAERSRGAAGVRMENVHHAQQHFRTAPRDKDALRVAIERGLALLTFPVKDRLDAGWGLRAAPSAGGGVAGGDGTGFGAAGSSASAERVVANSTRCLVVELSRGVVSSVPEGLKPAIPEH</sequence>
<reference evidence="2 3" key="1">
    <citation type="journal article" date="2009" name="Science">
        <title>Green evolution and dynamic adaptations revealed by genomes of the marine picoeukaryotes Micromonas.</title>
        <authorList>
            <person name="Worden A.Z."/>
            <person name="Lee J.H."/>
            <person name="Mock T."/>
            <person name="Rouze P."/>
            <person name="Simmons M.P."/>
            <person name="Aerts A.L."/>
            <person name="Allen A.E."/>
            <person name="Cuvelier M.L."/>
            <person name="Derelle E."/>
            <person name="Everett M.V."/>
            <person name="Foulon E."/>
            <person name="Grimwood J."/>
            <person name="Gundlach H."/>
            <person name="Henrissat B."/>
            <person name="Napoli C."/>
            <person name="McDonald S.M."/>
            <person name="Parker M.S."/>
            <person name="Rombauts S."/>
            <person name="Salamov A."/>
            <person name="Von Dassow P."/>
            <person name="Badger J.H."/>
            <person name="Coutinho P.M."/>
            <person name="Demir E."/>
            <person name="Dubchak I."/>
            <person name="Gentemann C."/>
            <person name="Eikrem W."/>
            <person name="Gready J.E."/>
            <person name="John U."/>
            <person name="Lanier W."/>
            <person name="Lindquist E.A."/>
            <person name="Lucas S."/>
            <person name="Mayer K.F."/>
            <person name="Moreau H."/>
            <person name="Not F."/>
            <person name="Otillar R."/>
            <person name="Panaud O."/>
            <person name="Pangilinan J."/>
            <person name="Paulsen I."/>
            <person name="Piegu B."/>
            <person name="Poliakov A."/>
            <person name="Robbens S."/>
            <person name="Schmutz J."/>
            <person name="Toulza E."/>
            <person name="Wyss T."/>
            <person name="Zelensky A."/>
            <person name="Zhou K."/>
            <person name="Armbrust E.V."/>
            <person name="Bhattacharya D."/>
            <person name="Goodenough U.W."/>
            <person name="Van de Peer Y."/>
            <person name="Grigoriev I.V."/>
        </authorList>
    </citation>
    <scope>NUCLEOTIDE SEQUENCE [LARGE SCALE GENOMIC DNA]</scope>
    <source>
        <strain evidence="2 3">CCMP1545</strain>
    </source>
</reference>
<dbReference type="AlphaFoldDB" id="C1N0R1"/>
<dbReference type="Proteomes" id="UP000001876">
    <property type="component" value="Unassembled WGS sequence"/>
</dbReference>
<evidence type="ECO:0000313" key="3">
    <source>
        <dbReference type="Proteomes" id="UP000001876"/>
    </source>
</evidence>
<feature type="compositionally biased region" description="Gly residues" evidence="1">
    <location>
        <begin position="821"/>
        <end position="831"/>
    </location>
</feature>
<dbReference type="OMA" id="ESHAVYV"/>
<dbReference type="InterPro" id="IPR039868">
    <property type="entry name" value="ARMD3-like"/>
</dbReference>
<dbReference type="PANTHER" id="PTHR13608">
    <property type="entry name" value="ARMADILLO-LIKE HELICAL DOMAIN-CONTAINING PROTEIN 3"/>
    <property type="match status" value="1"/>
</dbReference>
<dbReference type="GO" id="GO:0005829">
    <property type="term" value="C:cytosol"/>
    <property type="evidence" value="ECO:0007669"/>
    <property type="project" value="TreeGrafter"/>
</dbReference>
<dbReference type="RefSeq" id="XP_003061434.1">
    <property type="nucleotide sequence ID" value="XM_003061388.1"/>
</dbReference>
<accession>C1N0R1</accession>
<dbReference type="KEGG" id="mpp:MICPUCDRAFT_51119"/>
<dbReference type="EMBL" id="GG663744">
    <property type="protein sequence ID" value="EEH54064.1"/>
    <property type="molecule type" value="Genomic_DNA"/>
</dbReference>
<dbReference type="GeneID" id="9687123"/>
<dbReference type="OrthoDB" id="2012278at2759"/>
<evidence type="ECO:0000256" key="1">
    <source>
        <dbReference type="SAM" id="MobiDB-lite"/>
    </source>
</evidence>
<feature type="region of interest" description="Disordered" evidence="1">
    <location>
        <begin position="821"/>
        <end position="841"/>
    </location>
</feature>